<dbReference type="EnsemblFungi" id="PTTG_25709-t43_1">
    <property type="protein sequence ID" value="PTTG_25709-t43_1-p1"/>
    <property type="gene ID" value="PTTG_25709"/>
</dbReference>
<feature type="chain" id="PRO_5008110510" evidence="1">
    <location>
        <begin position="25"/>
        <end position="381"/>
    </location>
</feature>
<dbReference type="EMBL" id="ADAS02000008">
    <property type="protein sequence ID" value="OAV98218.1"/>
    <property type="molecule type" value="Genomic_DNA"/>
</dbReference>
<reference evidence="3 4" key="3">
    <citation type="journal article" date="2017" name="G3 (Bethesda)">
        <title>Comparative analysis highlights variable genome content of wheat rusts and divergence of the mating loci.</title>
        <authorList>
            <person name="Cuomo C.A."/>
            <person name="Bakkeren G."/>
            <person name="Khalil H.B."/>
            <person name="Panwar V."/>
            <person name="Joly D."/>
            <person name="Linning R."/>
            <person name="Sakthikumar S."/>
            <person name="Song X."/>
            <person name="Adiconis X."/>
            <person name="Fan L."/>
            <person name="Goldberg J.M."/>
            <person name="Levin J.Z."/>
            <person name="Young S."/>
            <person name="Zeng Q."/>
            <person name="Anikster Y."/>
            <person name="Bruce M."/>
            <person name="Wang M."/>
            <person name="Yin C."/>
            <person name="McCallum B."/>
            <person name="Szabo L.J."/>
            <person name="Hulbert S."/>
            <person name="Chen X."/>
            <person name="Fellers J.P."/>
        </authorList>
    </citation>
    <scope>NUCLEOTIDE SEQUENCE</scope>
    <source>
        <strain evidence="4">Isolate 1-1 / race 1 (BBBD)</strain>
        <strain evidence="3">isolate 1-1 / race 1 (BBBD)</strain>
    </source>
</reference>
<organism evidence="2">
    <name type="scientific">Puccinia triticina (isolate 1-1 / race 1 (BBBD))</name>
    <name type="common">Brown leaf rust fungus</name>
    <dbReference type="NCBI Taxonomy" id="630390"/>
    <lineage>
        <taxon>Eukaryota</taxon>
        <taxon>Fungi</taxon>
        <taxon>Dikarya</taxon>
        <taxon>Basidiomycota</taxon>
        <taxon>Pucciniomycotina</taxon>
        <taxon>Pucciniomycetes</taxon>
        <taxon>Pucciniales</taxon>
        <taxon>Pucciniaceae</taxon>
        <taxon>Puccinia</taxon>
    </lineage>
</organism>
<accession>A0A180H0T9</accession>
<reference evidence="2" key="1">
    <citation type="submission" date="2009-11" db="EMBL/GenBank/DDBJ databases">
        <authorList>
            <consortium name="The Broad Institute Genome Sequencing Platform"/>
            <person name="Ward D."/>
            <person name="Feldgarden M."/>
            <person name="Earl A."/>
            <person name="Young S.K."/>
            <person name="Zeng Q."/>
            <person name="Koehrsen M."/>
            <person name="Alvarado L."/>
            <person name="Berlin A."/>
            <person name="Bochicchio J."/>
            <person name="Borenstein D."/>
            <person name="Chapman S.B."/>
            <person name="Chen Z."/>
            <person name="Engels R."/>
            <person name="Freedman E."/>
            <person name="Gellesch M."/>
            <person name="Goldberg J."/>
            <person name="Griggs A."/>
            <person name="Gujja S."/>
            <person name="Heilman E."/>
            <person name="Heiman D."/>
            <person name="Hepburn T."/>
            <person name="Howarth C."/>
            <person name="Jen D."/>
            <person name="Larson L."/>
            <person name="Lewis B."/>
            <person name="Mehta T."/>
            <person name="Park D."/>
            <person name="Pearson M."/>
            <person name="Roberts A."/>
            <person name="Saif S."/>
            <person name="Shea T."/>
            <person name="Shenoy N."/>
            <person name="Sisk P."/>
            <person name="Stolte C."/>
            <person name="Sykes S."/>
            <person name="Thomson T."/>
            <person name="Walk T."/>
            <person name="White J."/>
            <person name="Yandava C."/>
            <person name="Izard J."/>
            <person name="Baranova O.V."/>
            <person name="Blanton J.M."/>
            <person name="Tanner A.C."/>
            <person name="Dewhirst F.E."/>
            <person name="Haas B."/>
            <person name="Nusbaum C."/>
            <person name="Birren B."/>
        </authorList>
    </citation>
    <scope>NUCLEOTIDE SEQUENCE [LARGE SCALE GENOMIC DNA]</scope>
    <source>
        <strain evidence="2">1-1 BBBD Race 1</strain>
    </source>
</reference>
<evidence type="ECO:0000313" key="3">
    <source>
        <dbReference type="EnsemblFungi" id="PTTG_25709-t43_1-p1"/>
    </source>
</evidence>
<feature type="signal peptide" evidence="1">
    <location>
        <begin position="1"/>
        <end position="24"/>
    </location>
</feature>
<dbReference type="VEuPathDB" id="FungiDB:PTTG_25709"/>
<gene>
    <name evidence="2" type="ORF">PTTG_25709</name>
</gene>
<name>A0A180H0T9_PUCT1</name>
<reference evidence="3" key="4">
    <citation type="submission" date="2025-05" db="UniProtKB">
        <authorList>
            <consortium name="EnsemblFungi"/>
        </authorList>
    </citation>
    <scope>IDENTIFICATION</scope>
    <source>
        <strain evidence="3">isolate 1-1 / race 1 (BBBD)</strain>
    </source>
</reference>
<protein>
    <submittedName>
        <fullName evidence="2 3">Uncharacterized protein</fullName>
    </submittedName>
</protein>
<reference evidence="2" key="2">
    <citation type="submission" date="2016-05" db="EMBL/GenBank/DDBJ databases">
        <title>Comparative analysis highlights variable genome content of wheat rusts and divergence of the mating loci.</title>
        <authorList>
            <person name="Cuomo C.A."/>
            <person name="Bakkeren G."/>
            <person name="Szabo L."/>
            <person name="Khalil H."/>
            <person name="Joly D."/>
            <person name="Goldberg J."/>
            <person name="Young S."/>
            <person name="Zeng Q."/>
            <person name="Fellers J."/>
        </authorList>
    </citation>
    <scope>NUCLEOTIDE SEQUENCE [LARGE SCALE GENOMIC DNA]</scope>
    <source>
        <strain evidence="2">1-1 BBBD Race 1</strain>
    </source>
</reference>
<evidence type="ECO:0000313" key="4">
    <source>
        <dbReference type="Proteomes" id="UP000005240"/>
    </source>
</evidence>
<dbReference type="Proteomes" id="UP000005240">
    <property type="component" value="Unassembled WGS sequence"/>
</dbReference>
<evidence type="ECO:0000256" key="1">
    <source>
        <dbReference type="SAM" id="SignalP"/>
    </source>
</evidence>
<evidence type="ECO:0000313" key="2">
    <source>
        <dbReference type="EMBL" id="OAV98218.1"/>
    </source>
</evidence>
<keyword evidence="1" id="KW-0732">Signal</keyword>
<keyword evidence="4" id="KW-1185">Reference proteome</keyword>
<dbReference type="AlphaFoldDB" id="A0A180H0T9"/>
<dbReference type="OrthoDB" id="2501295at2759"/>
<sequence>MQSWLGSLLITLLVCCLEIDKILCKLDVVHETGAKKNTGQLPFRPSSQSRGKRPLEGMSNLPLFQSPLESHKQLVNYEALDIYPNGSELLGNQKGVVSMANDQEPQSPKRVRSEVLTKETIGSHAACLPRREQSPGHPTSIIPNTMSRAQYDELIYQEQPTHMEFVNQMNSPETHLGYHQPFQDTTFNVVSMNPNTMSSAQFEEPISQERPWDAGFADNMSFQAPHPGFNHFGSHQTNQNTAEPTSWLSHQPMQDITFNEFTLLGADYPVPFLPQGQGESSIRSEVEHGLHSNDPAGLLPPLCKHYSCQIIDWSPPDINASAALASHSLVPKFLRTAQGQTTHANSLEEHTVCVVQILGSLSDSPRRLLLCVQIKYSQASR</sequence>
<proteinExistence type="predicted"/>